<evidence type="ECO:0000313" key="6">
    <source>
        <dbReference type="Proteomes" id="UP000717585"/>
    </source>
</evidence>
<dbReference type="OrthoDB" id="10262360at2759"/>
<evidence type="ECO:0000313" key="5">
    <source>
        <dbReference type="EMBL" id="KAG9394837.1"/>
    </source>
</evidence>
<evidence type="ECO:0000259" key="4">
    <source>
        <dbReference type="SMART" id="SM01302"/>
    </source>
</evidence>
<organism evidence="5 6">
    <name type="scientific">Carpediemonas membranifera</name>
    <dbReference type="NCBI Taxonomy" id="201153"/>
    <lineage>
        <taxon>Eukaryota</taxon>
        <taxon>Metamonada</taxon>
        <taxon>Carpediemonas-like organisms</taxon>
        <taxon>Carpediemonas</taxon>
    </lineage>
</organism>
<comment type="caution">
    <text evidence="5">The sequence shown here is derived from an EMBL/GenBank/DDBJ whole genome shotgun (WGS) entry which is preliminary data.</text>
</comment>
<name>A0A8J6E4R3_9EUKA</name>
<feature type="compositionally biased region" description="Polar residues" evidence="3">
    <location>
        <begin position="1266"/>
        <end position="1275"/>
    </location>
</feature>
<reference evidence="5" key="1">
    <citation type="submission" date="2021-05" db="EMBL/GenBank/DDBJ databases">
        <title>A free-living protist that lacks canonical eukaryotic 1 DNA replication and segregation systems.</title>
        <authorList>
            <person name="Salas-Leiva D.E."/>
            <person name="Tromer E.C."/>
            <person name="Curtis B.A."/>
            <person name="Jerlstrom-Hultqvist J."/>
            <person name="Kolisko M."/>
            <person name="Yi Z."/>
            <person name="Salas-Leiva J.S."/>
            <person name="Gallot-Lavallee L."/>
            <person name="Kops G.J.P.L."/>
            <person name="Archibald J.M."/>
            <person name="Simpson A.G.B."/>
            <person name="Roger A.J."/>
        </authorList>
    </citation>
    <scope>NUCLEOTIDE SEQUENCE</scope>
    <source>
        <strain evidence="5">BICM</strain>
    </source>
</reference>
<dbReference type="InterPro" id="IPR029347">
    <property type="entry name" value="Raptor_N"/>
</dbReference>
<evidence type="ECO:0000256" key="2">
    <source>
        <dbReference type="ARBA" id="ARBA00022737"/>
    </source>
</evidence>
<dbReference type="PANTHER" id="PTHR12848">
    <property type="entry name" value="REGULATORY-ASSOCIATED PROTEIN OF MTOR"/>
    <property type="match status" value="1"/>
</dbReference>
<accession>A0A8J6E4R3</accession>
<dbReference type="GO" id="GO:0071230">
    <property type="term" value="P:cellular response to amino acid stimulus"/>
    <property type="evidence" value="ECO:0007669"/>
    <property type="project" value="TreeGrafter"/>
</dbReference>
<dbReference type="GO" id="GO:0009267">
    <property type="term" value="P:cellular response to starvation"/>
    <property type="evidence" value="ECO:0007669"/>
    <property type="project" value="TreeGrafter"/>
</dbReference>
<keyword evidence="1" id="KW-0853">WD repeat</keyword>
<dbReference type="SUPFAM" id="SSF50978">
    <property type="entry name" value="WD40 repeat-like"/>
    <property type="match status" value="1"/>
</dbReference>
<dbReference type="PRINTS" id="PR01547">
    <property type="entry name" value="YEAST176DUF"/>
</dbReference>
<gene>
    <name evidence="5" type="ORF">J8273_0044</name>
</gene>
<dbReference type="Pfam" id="PF14538">
    <property type="entry name" value="Raptor_N"/>
    <property type="match status" value="2"/>
</dbReference>
<dbReference type="PANTHER" id="PTHR12848:SF16">
    <property type="entry name" value="REGULATORY-ASSOCIATED PROTEIN OF MTOR"/>
    <property type="match status" value="1"/>
</dbReference>
<dbReference type="GO" id="GO:0030307">
    <property type="term" value="P:positive regulation of cell growth"/>
    <property type="evidence" value="ECO:0007669"/>
    <property type="project" value="TreeGrafter"/>
</dbReference>
<evidence type="ECO:0000256" key="3">
    <source>
        <dbReference type="SAM" id="MobiDB-lite"/>
    </source>
</evidence>
<dbReference type="InterPro" id="IPR036322">
    <property type="entry name" value="WD40_repeat_dom_sf"/>
</dbReference>
<dbReference type="InterPro" id="IPR016024">
    <property type="entry name" value="ARM-type_fold"/>
</dbReference>
<dbReference type="SMART" id="SM01302">
    <property type="entry name" value="Raptor_N"/>
    <property type="match status" value="1"/>
</dbReference>
<dbReference type="Gene3D" id="1.25.10.10">
    <property type="entry name" value="Leucine-rich Repeat Variant"/>
    <property type="match status" value="1"/>
</dbReference>
<dbReference type="SUPFAM" id="SSF48371">
    <property type="entry name" value="ARM repeat"/>
    <property type="match status" value="1"/>
</dbReference>
<evidence type="ECO:0000256" key="1">
    <source>
        <dbReference type="ARBA" id="ARBA00022574"/>
    </source>
</evidence>
<dbReference type="GO" id="GO:0010506">
    <property type="term" value="P:regulation of autophagy"/>
    <property type="evidence" value="ECO:0007669"/>
    <property type="project" value="TreeGrafter"/>
</dbReference>
<dbReference type="Proteomes" id="UP000717585">
    <property type="component" value="Unassembled WGS sequence"/>
</dbReference>
<proteinExistence type="predicted"/>
<dbReference type="InterPro" id="IPR004083">
    <property type="entry name" value="Raptor"/>
</dbReference>
<dbReference type="InterPro" id="IPR011989">
    <property type="entry name" value="ARM-like"/>
</dbReference>
<dbReference type="GO" id="GO:0005737">
    <property type="term" value="C:cytoplasm"/>
    <property type="evidence" value="ECO:0007669"/>
    <property type="project" value="TreeGrafter"/>
</dbReference>
<feature type="region of interest" description="Disordered" evidence="3">
    <location>
        <begin position="1246"/>
        <end position="1282"/>
    </location>
</feature>
<feature type="domain" description="Raptor N-terminal CASPase-like" evidence="4">
    <location>
        <begin position="35"/>
        <end position="222"/>
    </location>
</feature>
<dbReference type="GO" id="GO:0031931">
    <property type="term" value="C:TORC1 complex"/>
    <property type="evidence" value="ECO:0007669"/>
    <property type="project" value="InterPro"/>
</dbReference>
<dbReference type="EMBL" id="JAHDYR010000012">
    <property type="protein sequence ID" value="KAG9394837.1"/>
    <property type="molecule type" value="Genomic_DNA"/>
</dbReference>
<protein>
    <submittedName>
        <fullName evidence="5">Regulatory-associated protein of TOR1 RAPTOR1</fullName>
    </submittedName>
</protein>
<dbReference type="GO" id="GO:0030674">
    <property type="term" value="F:protein-macromolecule adaptor activity"/>
    <property type="evidence" value="ECO:0007669"/>
    <property type="project" value="TreeGrafter"/>
</dbReference>
<keyword evidence="2" id="KW-0677">Repeat</keyword>
<sequence length="1737" mass="189992">MLDDSRLFFSCHRHENFGFTAPQKQQEVEKHEKYSVRTKSTIVAMNINLGTDPPGICRDSNHAHEECFQETIGAEAGRKETVDLISKTLQRQYAAVATAQSNTVTKPQILTDTSPDKLKSVLSSCRTSTSTRLKAATHRSKTFIQALPKQKSSRSEQSRILFHYIGHGMPSPNVNGELWLLDGSGKRYLPCHVSDIYTCMEGGPTAFLFDCNNAGRLKPALDSIVTRLTVSQDRSPGDKSPVLYPIAYFACGPDERLPVTSGVPADLFTSCLTAPIRTAMRMRHLENRTNPLTGDTRDVVTNADIDAFPGNTRDRKTPLGELHWILIAILDAICSDTFGAPLFRLLCRTDTMIATLTRNFQLARFIMRRFRANPISLPVLPDSFAHPLWGTWLDTLDHALSMIPALQAETRRLQKAGRDPNAAVSLLPSCIPGNHPGRALRPPGVLSAVTLDSGVTRAVGQLVQAKPKLFFSFFTDQLTAFEVYLDHAHSGRTPPIQLPVLLQSILSQVHRIKTLELFCRFLDLGPWAIQVAVNADTVSFMLALLFVDAEVENRHLLSFIWAKLLQGDSTAHHRLVADRKYQFFIDTLRQPRIPADRRYLILFIFTTIMRRSSATQDTLLHQNLLGTLVPLFRSGYPAVRTMAVICAATLCNSNSGLTETARHNIFETTAVLATDKTPEVRAAAMYMLAVLAPTVALGDAKPVQEEANTIPLAGRRVWTPEPVNTARAHVSLFEYVTVVQGATNDPAPIVRTEAMRALAVLISKKTENAVNGAEVDLASTLHLSVTHSGLTHLSGMASPGTATPSVDGRSWIDVPATPSCVSEDLTTEGDVDAAFAQVHSALYHLAHDGVDAIATVGRAITQPLEAVALTDIIAASPAQFQRTHVPDHEAGRRRHRLLGELSEKELEGFLKEGRAAHLAALKKAVDDAPSVIVELVSSPISTPLLLTTNLHAASIAAFNAHSEVRECPVHGSGATPSTLRLFKSVHAEQCPACRFGGASATLLSRSANCASGFAFGTSSTKPYVLDDPDQPQSRTEDTVVSLSKQLHDAHDEDRPKDARRIEKQLKARTHHFSRTLERNWVMSNTLKDQQIHTSAKSQFPAMMPHMAAMAPRGTDPVTAGPKPLTRDLRATEYWTRDKESLSRPVKTMRPFSEEVQARALYHFCYQLNDSSSMPYSLPGDENWAIYHDEIDRENAYLDGTSRPGDIDTGVQLCSGPDADVMANLPEQSEFTRAYVRAMHAHNAARSLAPSVVQSRAPSPTALRPSQGPSLASSVTRLGPGRPMPPAPKITWPTEASVSLGIPELAQCPAKAIDLHSMLPEAVVATRGTVYAWDSVSNTMLNSFTVCRSKRHSIVGTHILNTNCTHSMLLTLSTDDNIRVFSEYDRKGAQAVVTSFRVAPKEREQPFPQSGWLKSVTSTLQASEHATLANRPSFHTIQGVATRFKSFLGVGALTRARNAGPNASPPPRMQSTMFGSTASDLVDLDEVSSFEDTVMPRSPSARPAISPYNLCSCYHGGKLYVSRGRDVTIYDLSAERATLWQDVTVRIITNITVFNHMVGVTDAGGQTLFFDERAAPVPYSDPKASAVFSIHNHLMTNNPITPVVTQLSGQDDYTLINGISDGTIEFTDIRKLGSGPSPDYTRGTRPSTVCPVTIKDSPGMTALAVHRGLGLIATGNKNQLVKIYDFSGNHLDTIKPLAVTTFIEENVASPVGRMKWHPINAGLCFETRGRCVSFYDPK</sequence>
<keyword evidence="6" id="KW-1185">Reference proteome</keyword>
<dbReference type="GO" id="GO:0031929">
    <property type="term" value="P:TOR signaling"/>
    <property type="evidence" value="ECO:0007669"/>
    <property type="project" value="InterPro"/>
</dbReference>